<feature type="domain" description="ABC transporter" evidence="9">
    <location>
        <begin position="4"/>
        <end position="229"/>
    </location>
</feature>
<dbReference type="FunFam" id="3.40.50.300:FF:000589">
    <property type="entry name" value="ABC transporter, ATP-binding subunit"/>
    <property type="match status" value="1"/>
</dbReference>
<evidence type="ECO:0000313" key="10">
    <source>
        <dbReference type="EMBL" id="SHN46951.1"/>
    </source>
</evidence>
<dbReference type="InterPro" id="IPR027417">
    <property type="entry name" value="P-loop_NTPase"/>
</dbReference>
<accession>A0A1M7RLC2</accession>
<sequence length="302" mass="32223">MPAITARGLRKSYSGRTVVDGIDLDVEEGEIFAVLGPNGAGKTTTVEMLTGVRHRDGGEISVLGLDPDRDGDRLSHLVGVQLQDSQLPDKMRVGEAIELFSSFYRDPVDGDELLERLHLAEARKRPFAALSGGQKQRLAIALALVGRPRVAVLDELTTGLDPKARRETWGLISGLRDSGVTVVLVTHFMEEAEYLADRLALIEAGRIVTVDTPAGLIADRTAGRQEIRFRLDGDADAAADALRALPDVHSVAVQGTTLVVTGTGDVILAVTAHIARAGLTARDLRVHQATLDDAMLTTGSDA</sequence>
<protein>
    <submittedName>
        <fullName evidence="10">ABC-2 type transport system ATP-binding protein</fullName>
    </submittedName>
</protein>
<evidence type="ECO:0000259" key="9">
    <source>
        <dbReference type="PROSITE" id="PS50893"/>
    </source>
</evidence>
<evidence type="ECO:0000313" key="11">
    <source>
        <dbReference type="Proteomes" id="UP000184440"/>
    </source>
</evidence>
<dbReference type="Proteomes" id="UP000184440">
    <property type="component" value="Unassembled WGS sequence"/>
</dbReference>
<dbReference type="SUPFAM" id="SSF52540">
    <property type="entry name" value="P-loop containing nucleoside triphosphate hydrolases"/>
    <property type="match status" value="1"/>
</dbReference>
<name>A0A1M7RLC2_9ACTN</name>
<evidence type="ECO:0000256" key="5">
    <source>
        <dbReference type="ARBA" id="ARBA00022840"/>
    </source>
</evidence>
<keyword evidence="4" id="KW-0547">Nucleotide-binding</keyword>
<comment type="subcellular location">
    <subcellularLocation>
        <location evidence="1">Cell membrane</location>
        <topology evidence="1">Peripheral membrane protein</topology>
    </subcellularLocation>
</comment>
<dbReference type="InterPro" id="IPR003593">
    <property type="entry name" value="AAA+_ATPase"/>
</dbReference>
<evidence type="ECO:0000256" key="3">
    <source>
        <dbReference type="ARBA" id="ARBA00022475"/>
    </source>
</evidence>
<evidence type="ECO:0000256" key="7">
    <source>
        <dbReference type="ARBA" id="ARBA00023136"/>
    </source>
</evidence>
<dbReference type="RefSeq" id="WP_073264389.1">
    <property type="nucleotide sequence ID" value="NZ_FRCS01000019.1"/>
</dbReference>
<dbReference type="STRING" id="134849.SAMN05443668_11947"/>
<keyword evidence="6" id="KW-1278">Translocase</keyword>
<keyword evidence="5 10" id="KW-0067">ATP-binding</keyword>
<evidence type="ECO:0000256" key="6">
    <source>
        <dbReference type="ARBA" id="ARBA00022967"/>
    </source>
</evidence>
<keyword evidence="8" id="KW-0046">Antibiotic resistance</keyword>
<dbReference type="CDD" id="cd03230">
    <property type="entry name" value="ABC_DR_subfamily_A"/>
    <property type="match status" value="1"/>
</dbReference>
<dbReference type="AlphaFoldDB" id="A0A1M7RLC2"/>
<keyword evidence="11" id="KW-1185">Reference proteome</keyword>
<evidence type="ECO:0000256" key="4">
    <source>
        <dbReference type="ARBA" id="ARBA00022741"/>
    </source>
</evidence>
<dbReference type="GO" id="GO:0046677">
    <property type="term" value="P:response to antibiotic"/>
    <property type="evidence" value="ECO:0007669"/>
    <property type="project" value="UniProtKB-KW"/>
</dbReference>
<dbReference type="InterPro" id="IPR050763">
    <property type="entry name" value="ABC_transporter_ATP-binding"/>
</dbReference>
<dbReference type="GO" id="GO:0005886">
    <property type="term" value="C:plasma membrane"/>
    <property type="evidence" value="ECO:0007669"/>
    <property type="project" value="UniProtKB-SubCell"/>
</dbReference>
<dbReference type="PROSITE" id="PS50893">
    <property type="entry name" value="ABC_TRANSPORTER_2"/>
    <property type="match status" value="1"/>
</dbReference>
<gene>
    <name evidence="10" type="ORF">SAMN05443668_11947</name>
</gene>
<dbReference type="InterPro" id="IPR003439">
    <property type="entry name" value="ABC_transporter-like_ATP-bd"/>
</dbReference>
<dbReference type="GO" id="GO:0016887">
    <property type="term" value="F:ATP hydrolysis activity"/>
    <property type="evidence" value="ECO:0007669"/>
    <property type="project" value="InterPro"/>
</dbReference>
<dbReference type="SMART" id="SM00382">
    <property type="entry name" value="AAA"/>
    <property type="match status" value="1"/>
</dbReference>
<dbReference type="Gene3D" id="3.40.50.300">
    <property type="entry name" value="P-loop containing nucleotide triphosphate hydrolases"/>
    <property type="match status" value="1"/>
</dbReference>
<dbReference type="Pfam" id="PF00005">
    <property type="entry name" value="ABC_tran"/>
    <property type="match status" value="1"/>
</dbReference>
<evidence type="ECO:0000256" key="2">
    <source>
        <dbReference type="ARBA" id="ARBA00022448"/>
    </source>
</evidence>
<keyword evidence="2" id="KW-0813">Transport</keyword>
<evidence type="ECO:0000256" key="8">
    <source>
        <dbReference type="ARBA" id="ARBA00023251"/>
    </source>
</evidence>
<dbReference type="PANTHER" id="PTHR42711">
    <property type="entry name" value="ABC TRANSPORTER ATP-BINDING PROTEIN"/>
    <property type="match status" value="1"/>
</dbReference>
<keyword evidence="3" id="KW-1003">Cell membrane</keyword>
<keyword evidence="7" id="KW-0472">Membrane</keyword>
<dbReference type="PROSITE" id="PS00211">
    <property type="entry name" value="ABC_TRANSPORTER_1"/>
    <property type="match status" value="1"/>
</dbReference>
<dbReference type="PANTHER" id="PTHR42711:SF16">
    <property type="entry name" value="ABC TRANSPORTER ATP-BINDING PROTEIN"/>
    <property type="match status" value="1"/>
</dbReference>
<dbReference type="OrthoDB" id="9804819at2"/>
<dbReference type="InterPro" id="IPR017871">
    <property type="entry name" value="ABC_transporter-like_CS"/>
</dbReference>
<dbReference type="GO" id="GO:0005524">
    <property type="term" value="F:ATP binding"/>
    <property type="evidence" value="ECO:0007669"/>
    <property type="project" value="UniProtKB-KW"/>
</dbReference>
<evidence type="ECO:0000256" key="1">
    <source>
        <dbReference type="ARBA" id="ARBA00004202"/>
    </source>
</evidence>
<dbReference type="EMBL" id="FRCS01000019">
    <property type="protein sequence ID" value="SHN46951.1"/>
    <property type="molecule type" value="Genomic_DNA"/>
</dbReference>
<organism evidence="10 11">
    <name type="scientific">Cryptosporangium aurantiacum</name>
    <dbReference type="NCBI Taxonomy" id="134849"/>
    <lineage>
        <taxon>Bacteria</taxon>
        <taxon>Bacillati</taxon>
        <taxon>Actinomycetota</taxon>
        <taxon>Actinomycetes</taxon>
        <taxon>Cryptosporangiales</taxon>
        <taxon>Cryptosporangiaceae</taxon>
        <taxon>Cryptosporangium</taxon>
    </lineage>
</organism>
<reference evidence="10 11" key="1">
    <citation type="submission" date="2016-11" db="EMBL/GenBank/DDBJ databases">
        <authorList>
            <person name="Jaros S."/>
            <person name="Januszkiewicz K."/>
            <person name="Wedrychowicz H."/>
        </authorList>
    </citation>
    <scope>NUCLEOTIDE SEQUENCE [LARGE SCALE GENOMIC DNA]</scope>
    <source>
        <strain evidence="10 11">DSM 46144</strain>
    </source>
</reference>
<proteinExistence type="predicted"/>